<keyword evidence="3" id="KW-1185">Reference proteome</keyword>
<feature type="compositionally biased region" description="Basic and acidic residues" evidence="1">
    <location>
        <begin position="40"/>
        <end position="60"/>
    </location>
</feature>
<dbReference type="EMBL" id="CACTIH010000007">
    <property type="protein sequence ID" value="CAA2933818.1"/>
    <property type="molecule type" value="Genomic_DNA"/>
</dbReference>
<evidence type="ECO:0000256" key="1">
    <source>
        <dbReference type="SAM" id="MobiDB-lite"/>
    </source>
</evidence>
<evidence type="ECO:0000313" key="3">
    <source>
        <dbReference type="Proteomes" id="UP000594638"/>
    </source>
</evidence>
<dbReference type="AlphaFoldDB" id="A0A8S0P9E4"/>
<feature type="region of interest" description="Disordered" evidence="1">
    <location>
        <begin position="1"/>
        <end position="60"/>
    </location>
</feature>
<dbReference type="Gramene" id="OE9A047917T1">
    <property type="protein sequence ID" value="OE9A047917C1"/>
    <property type="gene ID" value="OE9A047917"/>
</dbReference>
<gene>
    <name evidence="2" type="ORF">OLEA9_A047917</name>
</gene>
<protein>
    <submittedName>
        <fullName evidence="2">Uncharacterized protein</fullName>
    </submittedName>
</protein>
<reference evidence="2 3" key="1">
    <citation type="submission" date="2019-12" db="EMBL/GenBank/DDBJ databases">
        <authorList>
            <person name="Alioto T."/>
            <person name="Alioto T."/>
            <person name="Gomez Garrido J."/>
        </authorList>
    </citation>
    <scope>NUCLEOTIDE SEQUENCE [LARGE SCALE GENOMIC DNA]</scope>
</reference>
<accession>A0A8S0P9E4</accession>
<sequence length="106" mass="11919">MFEDSAHEDHRDEIPVYVESSGSSDKGGVATSRSTAMDEFDPHSGDKRKAAGKRSKEKEEEKIAAKIDHFIEATVSDSKTYMSELLATGRLQKQTDMYFYTCKFLS</sequence>
<evidence type="ECO:0000313" key="2">
    <source>
        <dbReference type="EMBL" id="CAA2933818.1"/>
    </source>
</evidence>
<comment type="caution">
    <text evidence="2">The sequence shown here is derived from an EMBL/GenBank/DDBJ whole genome shotgun (WGS) entry which is preliminary data.</text>
</comment>
<name>A0A8S0P9E4_OLEEU</name>
<feature type="compositionally biased region" description="Basic and acidic residues" evidence="1">
    <location>
        <begin position="1"/>
        <end position="14"/>
    </location>
</feature>
<proteinExistence type="predicted"/>
<dbReference type="Proteomes" id="UP000594638">
    <property type="component" value="Unassembled WGS sequence"/>
</dbReference>
<organism evidence="2 3">
    <name type="scientific">Olea europaea subsp. europaea</name>
    <dbReference type="NCBI Taxonomy" id="158383"/>
    <lineage>
        <taxon>Eukaryota</taxon>
        <taxon>Viridiplantae</taxon>
        <taxon>Streptophyta</taxon>
        <taxon>Embryophyta</taxon>
        <taxon>Tracheophyta</taxon>
        <taxon>Spermatophyta</taxon>
        <taxon>Magnoliopsida</taxon>
        <taxon>eudicotyledons</taxon>
        <taxon>Gunneridae</taxon>
        <taxon>Pentapetalae</taxon>
        <taxon>asterids</taxon>
        <taxon>lamiids</taxon>
        <taxon>Lamiales</taxon>
        <taxon>Oleaceae</taxon>
        <taxon>Oleeae</taxon>
        <taxon>Olea</taxon>
    </lineage>
</organism>